<keyword evidence="1" id="KW-0614">Plasmid</keyword>
<keyword evidence="2" id="KW-1185">Reference proteome</keyword>
<reference evidence="1 2" key="1">
    <citation type="submission" date="2023-10" db="EMBL/GenBank/DDBJ databases">
        <title>Bacteria for the degradation of biodegradable plastic PBAT(Polybutylene adipate terephthalate).</title>
        <authorList>
            <person name="Weon H.-Y."/>
            <person name="Yeon J."/>
        </authorList>
    </citation>
    <scope>NUCLEOTIDE SEQUENCE [LARGE SCALE GENOMIC DNA]</scope>
    <source>
        <strain evidence="1 2">SBD 7-3</strain>
        <plasmid evidence="1 2">unnamed2</plasmid>
    </source>
</reference>
<accession>A0ABZ0D3N4</accession>
<proteinExistence type="predicted"/>
<evidence type="ECO:0000313" key="1">
    <source>
        <dbReference type="EMBL" id="WOB11391.1"/>
    </source>
</evidence>
<name>A0ABZ0D3N4_9BURK</name>
<protein>
    <submittedName>
        <fullName evidence="1">Uncharacterized protein</fullName>
    </submittedName>
</protein>
<dbReference type="EMBL" id="CP136338">
    <property type="protein sequence ID" value="WOB11391.1"/>
    <property type="molecule type" value="Genomic_DNA"/>
</dbReference>
<evidence type="ECO:0000313" key="2">
    <source>
        <dbReference type="Proteomes" id="UP001303946"/>
    </source>
</evidence>
<sequence>MGDRAMTGAERTRAYRERLQEDQDLEALELLSGVALREKLNRALIEVQRFASGRAKVPAGWKDIEADLRDGALYAAQLAWQEVGRRYGFKLSKKKPSSR</sequence>
<organism evidence="1 2">
    <name type="scientific">Piscinibacter gummiphilus</name>
    <dbReference type="NCBI Taxonomy" id="946333"/>
    <lineage>
        <taxon>Bacteria</taxon>
        <taxon>Pseudomonadati</taxon>
        <taxon>Pseudomonadota</taxon>
        <taxon>Betaproteobacteria</taxon>
        <taxon>Burkholderiales</taxon>
        <taxon>Sphaerotilaceae</taxon>
        <taxon>Piscinibacter</taxon>
    </lineage>
</organism>
<dbReference type="RefSeq" id="WP_316704700.1">
    <property type="nucleotide sequence ID" value="NZ_CP136338.1"/>
</dbReference>
<geneLocation type="plasmid" evidence="1 2">
    <name>unnamed2</name>
</geneLocation>
<gene>
    <name evidence="1" type="ORF">RXV79_27790</name>
</gene>
<dbReference type="Proteomes" id="UP001303946">
    <property type="component" value="Plasmid unnamed2"/>
</dbReference>